<feature type="compositionally biased region" description="Basic and acidic residues" evidence="1">
    <location>
        <begin position="104"/>
        <end position="129"/>
    </location>
</feature>
<dbReference type="EMBL" id="JAQQWL010000007">
    <property type="protein sequence ID" value="KAK8064627.1"/>
    <property type="molecule type" value="Genomic_DNA"/>
</dbReference>
<reference evidence="2 3" key="1">
    <citation type="submission" date="2023-01" db="EMBL/GenBank/DDBJ databases">
        <title>Analysis of 21 Apiospora genomes using comparative genomics revels a genus with tremendous synthesis potential of carbohydrate active enzymes and secondary metabolites.</title>
        <authorList>
            <person name="Sorensen T."/>
        </authorList>
    </citation>
    <scope>NUCLEOTIDE SEQUENCE [LARGE SCALE GENOMIC DNA]</scope>
    <source>
        <strain evidence="2 3">CBS 135458</strain>
    </source>
</reference>
<evidence type="ECO:0000313" key="3">
    <source>
        <dbReference type="Proteomes" id="UP001480595"/>
    </source>
</evidence>
<feature type="region of interest" description="Disordered" evidence="1">
    <location>
        <begin position="65"/>
        <end position="129"/>
    </location>
</feature>
<feature type="compositionally biased region" description="Basic and acidic residues" evidence="1">
    <location>
        <begin position="68"/>
        <end position="83"/>
    </location>
</feature>
<dbReference type="Proteomes" id="UP001480595">
    <property type="component" value="Unassembled WGS sequence"/>
</dbReference>
<evidence type="ECO:0000313" key="2">
    <source>
        <dbReference type="EMBL" id="KAK8064627.1"/>
    </source>
</evidence>
<evidence type="ECO:0000256" key="1">
    <source>
        <dbReference type="SAM" id="MobiDB-lite"/>
    </source>
</evidence>
<dbReference type="GeneID" id="92091737"/>
<dbReference type="RefSeq" id="XP_066715616.1">
    <property type="nucleotide sequence ID" value="XM_066858674.1"/>
</dbReference>
<sequence length="129" mass="13801">MAGTKQTTGPQVSDLKALCYAMSTSGGFELNTKALAPFLGIAVPSNVPRKIKTIIEPLGFELKNNKITAKEGDDIPGGDDKSAADPAPPVKISRRRRAAKKRKLEREAAEENDAEKAEADDADNQGHEV</sequence>
<gene>
    <name evidence="2" type="ORF">PG994_007265</name>
</gene>
<protein>
    <submittedName>
        <fullName evidence="2">Uncharacterized protein</fullName>
    </submittedName>
</protein>
<feature type="compositionally biased region" description="Basic residues" evidence="1">
    <location>
        <begin position="92"/>
        <end position="103"/>
    </location>
</feature>
<keyword evidence="3" id="KW-1185">Reference proteome</keyword>
<name>A0ABR1V130_9PEZI</name>
<comment type="caution">
    <text evidence="2">The sequence shown here is derived from an EMBL/GenBank/DDBJ whole genome shotgun (WGS) entry which is preliminary data.</text>
</comment>
<organism evidence="2 3">
    <name type="scientific">Apiospora phragmitis</name>
    <dbReference type="NCBI Taxonomy" id="2905665"/>
    <lineage>
        <taxon>Eukaryota</taxon>
        <taxon>Fungi</taxon>
        <taxon>Dikarya</taxon>
        <taxon>Ascomycota</taxon>
        <taxon>Pezizomycotina</taxon>
        <taxon>Sordariomycetes</taxon>
        <taxon>Xylariomycetidae</taxon>
        <taxon>Amphisphaeriales</taxon>
        <taxon>Apiosporaceae</taxon>
        <taxon>Apiospora</taxon>
    </lineage>
</organism>
<proteinExistence type="predicted"/>
<accession>A0ABR1V130</accession>